<dbReference type="Gene3D" id="2.170.130.10">
    <property type="entry name" value="TonB-dependent receptor, plug domain"/>
    <property type="match status" value="1"/>
</dbReference>
<dbReference type="SUPFAM" id="SSF49464">
    <property type="entry name" value="Carboxypeptidase regulatory domain-like"/>
    <property type="match status" value="1"/>
</dbReference>
<dbReference type="InterPro" id="IPR012910">
    <property type="entry name" value="Plug_dom"/>
</dbReference>
<gene>
    <name evidence="13" type="ORF">HMPREF1218_1750</name>
</gene>
<dbReference type="FunFam" id="2.170.130.10:FF:000003">
    <property type="entry name" value="SusC/RagA family TonB-linked outer membrane protein"/>
    <property type="match status" value="1"/>
</dbReference>
<dbReference type="InterPro" id="IPR023996">
    <property type="entry name" value="TonB-dep_OMP_SusC/RagA"/>
</dbReference>
<dbReference type="RefSeq" id="WP_021583627.1">
    <property type="nucleotide sequence ID" value="NZ_AWET01000018.1"/>
</dbReference>
<dbReference type="PROSITE" id="PS52016">
    <property type="entry name" value="TONB_DEPENDENT_REC_3"/>
    <property type="match status" value="1"/>
</dbReference>
<keyword evidence="6 8" id="KW-0472">Membrane</keyword>
<organism evidence="13 14">
    <name type="scientific">Hoylesella pleuritidis F0068</name>
    <dbReference type="NCBI Taxonomy" id="1081904"/>
    <lineage>
        <taxon>Bacteria</taxon>
        <taxon>Pseudomonadati</taxon>
        <taxon>Bacteroidota</taxon>
        <taxon>Bacteroidia</taxon>
        <taxon>Bacteroidales</taxon>
        <taxon>Prevotellaceae</taxon>
        <taxon>Hoylesella</taxon>
    </lineage>
</organism>
<dbReference type="InterPro" id="IPR000531">
    <property type="entry name" value="Beta-barrel_TonB"/>
</dbReference>
<evidence type="ECO:0000259" key="12">
    <source>
        <dbReference type="Pfam" id="PF07715"/>
    </source>
</evidence>
<dbReference type="InterPro" id="IPR008969">
    <property type="entry name" value="CarboxyPept-like_regulatory"/>
</dbReference>
<evidence type="ECO:0000313" key="14">
    <source>
        <dbReference type="Proteomes" id="UP000016600"/>
    </source>
</evidence>
<comment type="subcellular location">
    <subcellularLocation>
        <location evidence="1 8">Cell outer membrane</location>
        <topology evidence="1 8">Multi-pass membrane protein</topology>
    </subcellularLocation>
</comment>
<evidence type="ECO:0000256" key="10">
    <source>
        <dbReference type="SAM" id="SignalP"/>
    </source>
</evidence>
<dbReference type="InterPro" id="IPR037066">
    <property type="entry name" value="Plug_dom_sf"/>
</dbReference>
<evidence type="ECO:0000256" key="3">
    <source>
        <dbReference type="ARBA" id="ARBA00022452"/>
    </source>
</evidence>
<dbReference type="Gene3D" id="2.60.40.1120">
    <property type="entry name" value="Carboxypeptidase-like, regulatory domain"/>
    <property type="match status" value="1"/>
</dbReference>
<feature type="domain" description="TonB-dependent receptor-like beta-barrel" evidence="11">
    <location>
        <begin position="406"/>
        <end position="881"/>
    </location>
</feature>
<reference evidence="13 14" key="1">
    <citation type="submission" date="2013-08" db="EMBL/GenBank/DDBJ databases">
        <authorList>
            <person name="Durkin A.S."/>
            <person name="Haft D.R."/>
            <person name="McCorrison J."/>
            <person name="Torralba M."/>
            <person name="Gillis M."/>
            <person name="Haft D.H."/>
            <person name="Methe B."/>
            <person name="Sutton G."/>
            <person name="Nelson K.E."/>
        </authorList>
    </citation>
    <scope>NUCLEOTIDE SEQUENCE [LARGE SCALE GENOMIC DNA]</scope>
    <source>
        <strain evidence="13 14">F0068</strain>
    </source>
</reference>
<keyword evidence="14" id="KW-1185">Reference proteome</keyword>
<dbReference type="InterPro" id="IPR036942">
    <property type="entry name" value="Beta-barrel_TonB_sf"/>
</dbReference>
<dbReference type="InterPro" id="IPR018247">
    <property type="entry name" value="EF_Hand_1_Ca_BS"/>
</dbReference>
<evidence type="ECO:0000256" key="8">
    <source>
        <dbReference type="PROSITE-ProRule" id="PRU01360"/>
    </source>
</evidence>
<evidence type="ECO:0000256" key="7">
    <source>
        <dbReference type="ARBA" id="ARBA00023237"/>
    </source>
</evidence>
<evidence type="ECO:0000256" key="4">
    <source>
        <dbReference type="ARBA" id="ARBA00022692"/>
    </source>
</evidence>
<dbReference type="Gene3D" id="2.40.170.20">
    <property type="entry name" value="TonB-dependent receptor, beta-barrel domain"/>
    <property type="match status" value="1"/>
</dbReference>
<keyword evidence="4 8" id="KW-0812">Transmembrane</keyword>
<dbReference type="GO" id="GO:0009279">
    <property type="term" value="C:cell outer membrane"/>
    <property type="evidence" value="ECO:0007669"/>
    <property type="project" value="UniProtKB-SubCell"/>
</dbReference>
<dbReference type="InterPro" id="IPR039426">
    <property type="entry name" value="TonB-dep_rcpt-like"/>
</dbReference>
<feature type="signal peptide" evidence="10">
    <location>
        <begin position="1"/>
        <end position="25"/>
    </location>
</feature>
<dbReference type="EMBL" id="AWET01000018">
    <property type="protein sequence ID" value="ERK03067.1"/>
    <property type="molecule type" value="Genomic_DNA"/>
</dbReference>
<evidence type="ECO:0000256" key="9">
    <source>
        <dbReference type="RuleBase" id="RU003357"/>
    </source>
</evidence>
<dbReference type="NCBIfam" id="TIGR04056">
    <property type="entry name" value="OMP_RagA_SusC"/>
    <property type="match status" value="1"/>
</dbReference>
<protein>
    <submittedName>
        <fullName evidence="13">TonB-linked outer membrane protein, SusC/RagA family</fullName>
    </submittedName>
</protein>
<dbReference type="Pfam" id="PF13715">
    <property type="entry name" value="CarbopepD_reg_2"/>
    <property type="match status" value="1"/>
</dbReference>
<keyword evidence="7 8" id="KW-0998">Cell outer membrane</keyword>
<dbReference type="SUPFAM" id="SSF56935">
    <property type="entry name" value="Porins"/>
    <property type="match status" value="1"/>
</dbReference>
<accession>U2KXA9</accession>
<evidence type="ECO:0000256" key="5">
    <source>
        <dbReference type="ARBA" id="ARBA00023077"/>
    </source>
</evidence>
<dbReference type="PROSITE" id="PS00018">
    <property type="entry name" value="EF_HAND_1"/>
    <property type="match status" value="1"/>
</dbReference>
<comment type="similarity">
    <text evidence="8 9">Belongs to the TonB-dependent receptor family.</text>
</comment>
<proteinExistence type="inferred from homology"/>
<feature type="domain" description="TonB-dependent receptor plug" evidence="12">
    <location>
        <begin position="129"/>
        <end position="236"/>
    </location>
</feature>
<comment type="caution">
    <text evidence="13">The sequence shown here is derived from an EMBL/GenBank/DDBJ whole genome shotgun (WGS) entry which is preliminary data.</text>
</comment>
<dbReference type="AlphaFoldDB" id="U2KXA9"/>
<evidence type="ECO:0000256" key="1">
    <source>
        <dbReference type="ARBA" id="ARBA00004571"/>
    </source>
</evidence>
<dbReference type="NCBIfam" id="TIGR04057">
    <property type="entry name" value="SusC_RagA_signa"/>
    <property type="match status" value="1"/>
</dbReference>
<evidence type="ECO:0000256" key="6">
    <source>
        <dbReference type="ARBA" id="ARBA00023136"/>
    </source>
</evidence>
<dbReference type="Proteomes" id="UP000016600">
    <property type="component" value="Unassembled WGS sequence"/>
</dbReference>
<keyword evidence="5 9" id="KW-0798">TonB box</keyword>
<dbReference type="PATRIC" id="fig|1081904.3.peg.952"/>
<keyword evidence="10" id="KW-0732">Signal</keyword>
<feature type="chain" id="PRO_5004629969" evidence="10">
    <location>
        <begin position="26"/>
        <end position="1043"/>
    </location>
</feature>
<evidence type="ECO:0000256" key="2">
    <source>
        <dbReference type="ARBA" id="ARBA00022448"/>
    </source>
</evidence>
<evidence type="ECO:0000313" key="13">
    <source>
        <dbReference type="EMBL" id="ERK03067.1"/>
    </source>
</evidence>
<dbReference type="InterPro" id="IPR023997">
    <property type="entry name" value="TonB-dep_OMP_SusC/RagA_CS"/>
</dbReference>
<name>U2KXA9_9BACT</name>
<dbReference type="Pfam" id="PF00593">
    <property type="entry name" value="TonB_dep_Rec_b-barrel"/>
    <property type="match status" value="1"/>
</dbReference>
<keyword evidence="2 8" id="KW-0813">Transport</keyword>
<keyword evidence="3 8" id="KW-1134">Transmembrane beta strand</keyword>
<dbReference type="Pfam" id="PF07715">
    <property type="entry name" value="Plug"/>
    <property type="match status" value="1"/>
</dbReference>
<sequence length="1043" mass="116691">MKRQIIRCGILILCIGTLPFSSAYSAEIAIQQTSQSSKRFDVRGTVSDAMGIIVGATVKIVGSKTGTVTDVNGTFHLKAVVGDKIEISCIGYETQTIVCKGQAVIKIRMKENAVALDNVQVIAYGVTRKATITGALASINQDDLLKSPVANMGNALAGKISGLSSVQTSGQPGADNAALFIRGVGSLNTSLSQPLILVDGVERPFSQIDPNEVDDITVLKDASATAVFGVRGANGVILVTTKRGMKEKPRLSFSTSIGFQIPSRIPDFANSYEWATEYNRAQKHDGVSEDMLGFSTADIEKFRTNSSPLTHPNVNWTDLLIRNSAIQTQHNFNISGGTERVKYFASLGVFTQDGLFKVYKNRNDKGFRYDRYNYRVNLDIDVTRTTAVQINLGGYLGDRQEPNYNNGSTSNVGYLFRDLYSTVPFSGAGLVDGKRIRMNSNQFSIGNIQDGLNIYYGKGYNTTVHNTLNFDFKLSQKLNFLTKGLTFHVKCSYNSGVMIYKRREGREPLYEPVINGDGKTVLKLIHSYQKLGYSESDALSKNWYLEGAFNYKRKFRQHNVSALAMYNQTMKYYPTGNFTDIPRSYIGFVGRATYNYMTKYLMDFSVGYNGSENFAKGHRFGFFPAGSVGWIASEEKFFKMVKPIVTYLKFRVSYGKVGNDITSDNSRFLYLPDTYRISYGSYSFGTTTSSKIVGATEGKIGNPNVTWETATKQNYGIDIKAFKDKLSFNFDYFIEHRKNILISRGIIPGYLAVQLPTVNMGKVDNHGYEFSMRWQDRIRDIKYYIGTNLSYAKNKIIFKDEITYPYKWMQRTGKPVGQNFGYVFDGYFTEEEVANYQSLKGKKNGIADQGSGYIPLAGDVKYKDLNGDGKIDEKDIRDIGYSNYPIYSLGVNMGVSWKGFDFSITFAGAFKTSRLLSSTYRIPFGETNNSSLMRYMITDAWTPEKGNRAKAPALSLRNKSHNYIDSDLWLKDASYIRLKNIELGYSIPKTIIKPLYINSLRVAVSGYNLLTFDNLKVSDPEANPNGRAYPLIKIINFGLRISF</sequence>
<evidence type="ECO:0000259" key="11">
    <source>
        <dbReference type="Pfam" id="PF00593"/>
    </source>
</evidence>